<keyword evidence="2" id="KW-1185">Reference proteome</keyword>
<organism evidence="1 2">
    <name type="scientific">Ambispora leptoticha</name>
    <dbReference type="NCBI Taxonomy" id="144679"/>
    <lineage>
        <taxon>Eukaryota</taxon>
        <taxon>Fungi</taxon>
        <taxon>Fungi incertae sedis</taxon>
        <taxon>Mucoromycota</taxon>
        <taxon>Glomeromycotina</taxon>
        <taxon>Glomeromycetes</taxon>
        <taxon>Archaeosporales</taxon>
        <taxon>Ambisporaceae</taxon>
        <taxon>Ambispora</taxon>
    </lineage>
</organism>
<evidence type="ECO:0000313" key="2">
    <source>
        <dbReference type="Proteomes" id="UP000789508"/>
    </source>
</evidence>
<comment type="caution">
    <text evidence="1">The sequence shown here is derived from an EMBL/GenBank/DDBJ whole genome shotgun (WGS) entry which is preliminary data.</text>
</comment>
<gene>
    <name evidence="1" type="ORF">ALEPTO_LOCUS12076</name>
</gene>
<sequence length="84" mass="9382">TETGHAPGNDIYNCAGYHHPQLNSRCVATVSGFLHCIMQADFDIKFFENITNGRILHRWEGLGESLAPYSHDAIVTFRASAILY</sequence>
<dbReference type="AlphaFoldDB" id="A0A9N9N9Y3"/>
<name>A0A9N9N9Y3_9GLOM</name>
<reference evidence="1" key="1">
    <citation type="submission" date="2021-06" db="EMBL/GenBank/DDBJ databases">
        <authorList>
            <person name="Kallberg Y."/>
            <person name="Tangrot J."/>
            <person name="Rosling A."/>
        </authorList>
    </citation>
    <scope>NUCLEOTIDE SEQUENCE</scope>
    <source>
        <strain evidence="1">FL130A</strain>
    </source>
</reference>
<evidence type="ECO:0000313" key="1">
    <source>
        <dbReference type="EMBL" id="CAG8716004.1"/>
    </source>
</evidence>
<dbReference type="EMBL" id="CAJVPS010024324">
    <property type="protein sequence ID" value="CAG8716004.1"/>
    <property type="molecule type" value="Genomic_DNA"/>
</dbReference>
<protein>
    <submittedName>
        <fullName evidence="1">12383_t:CDS:1</fullName>
    </submittedName>
</protein>
<proteinExistence type="predicted"/>
<dbReference type="Proteomes" id="UP000789508">
    <property type="component" value="Unassembled WGS sequence"/>
</dbReference>
<accession>A0A9N9N9Y3</accession>
<feature type="non-terminal residue" evidence="1">
    <location>
        <position position="1"/>
    </location>
</feature>